<evidence type="ECO:0000313" key="8">
    <source>
        <dbReference type="EnsemblMetazoa" id="GPAI030912-PA"/>
    </source>
</evidence>
<dbReference type="EnsemblMetazoa" id="GPAI030912-RA">
    <property type="protein sequence ID" value="GPAI030912-PA"/>
    <property type="gene ID" value="GPAI030912"/>
</dbReference>
<evidence type="ECO:0000256" key="4">
    <source>
        <dbReference type="ARBA" id="ARBA00022989"/>
    </source>
</evidence>
<sequence length="282" mass="31318">MSYYEDYTEFNSSRPKKSYHFDMSVFDQELKFANFDAQATVEPNYDLLYGNISTTEAVRSFYDRKAYPSKECNQDKRPDISGDSIDDYNDEPPLLEELGINPNQIFQKVSLSVLVYIAYDYLIFLNEAQTLAVLNPMRAVHHQILQDTDMAGPLVFCLALGGFLLLNGKVTFSYIYGIGVMGCIGFYVLLTLMASHSKVTFGAVVSVLGYCLLPMVVLSGINVLLTIQGSTVGIATTGVCIVWCALSASKLFVTAYSMDNQQILIAYPCALLYGVFALIIIF</sequence>
<dbReference type="Proteomes" id="UP000092445">
    <property type="component" value="Unassembled WGS sequence"/>
</dbReference>
<evidence type="ECO:0000259" key="7">
    <source>
        <dbReference type="Pfam" id="PF04893"/>
    </source>
</evidence>
<evidence type="ECO:0000256" key="3">
    <source>
        <dbReference type="ARBA" id="ARBA00022692"/>
    </source>
</evidence>
<dbReference type="VEuPathDB" id="VectorBase:GPAI030912"/>
<name>A0A1B0A0R6_GLOPL</name>
<evidence type="ECO:0000256" key="5">
    <source>
        <dbReference type="ARBA" id="ARBA00023136"/>
    </source>
</evidence>
<dbReference type="GO" id="GO:0005802">
    <property type="term" value="C:trans-Golgi network"/>
    <property type="evidence" value="ECO:0007669"/>
    <property type="project" value="TreeGrafter"/>
</dbReference>
<dbReference type="InterPro" id="IPR045231">
    <property type="entry name" value="Yip1/4-like"/>
</dbReference>
<keyword evidence="4 6" id="KW-1133">Transmembrane helix</keyword>
<dbReference type="GO" id="GO:0006888">
    <property type="term" value="P:endoplasmic reticulum to Golgi vesicle-mediated transport"/>
    <property type="evidence" value="ECO:0007669"/>
    <property type="project" value="InterPro"/>
</dbReference>
<proteinExistence type="inferred from homology"/>
<organism evidence="8 9">
    <name type="scientific">Glossina pallidipes</name>
    <name type="common">Tsetse fly</name>
    <dbReference type="NCBI Taxonomy" id="7398"/>
    <lineage>
        <taxon>Eukaryota</taxon>
        <taxon>Metazoa</taxon>
        <taxon>Ecdysozoa</taxon>
        <taxon>Arthropoda</taxon>
        <taxon>Hexapoda</taxon>
        <taxon>Insecta</taxon>
        <taxon>Pterygota</taxon>
        <taxon>Neoptera</taxon>
        <taxon>Endopterygota</taxon>
        <taxon>Diptera</taxon>
        <taxon>Brachycera</taxon>
        <taxon>Muscomorpha</taxon>
        <taxon>Hippoboscoidea</taxon>
        <taxon>Glossinidae</taxon>
        <taxon>Glossina</taxon>
    </lineage>
</organism>
<dbReference type="PANTHER" id="PTHR21236">
    <property type="entry name" value="GOLGI MEMBRANE PROTEIN YIP1"/>
    <property type="match status" value="1"/>
</dbReference>
<dbReference type="GO" id="GO:0048280">
    <property type="term" value="P:vesicle fusion with Golgi apparatus"/>
    <property type="evidence" value="ECO:0007669"/>
    <property type="project" value="TreeGrafter"/>
</dbReference>
<feature type="transmembrane region" description="Helical" evidence="6">
    <location>
        <begin position="174"/>
        <end position="194"/>
    </location>
</feature>
<keyword evidence="9" id="KW-1185">Reference proteome</keyword>
<evidence type="ECO:0000256" key="6">
    <source>
        <dbReference type="RuleBase" id="RU361264"/>
    </source>
</evidence>
<dbReference type="GO" id="GO:0000139">
    <property type="term" value="C:Golgi membrane"/>
    <property type="evidence" value="ECO:0007669"/>
    <property type="project" value="UniProtKB-SubCell"/>
</dbReference>
<keyword evidence="5 6" id="KW-0472">Membrane</keyword>
<feature type="transmembrane region" description="Helical" evidence="6">
    <location>
        <begin position="264"/>
        <end position="281"/>
    </location>
</feature>
<dbReference type="InterPro" id="IPR006977">
    <property type="entry name" value="Yip1_dom"/>
</dbReference>
<dbReference type="PANTHER" id="PTHR21236:SF2">
    <property type="entry name" value="PROTEIN YIPF"/>
    <property type="match status" value="1"/>
</dbReference>
<dbReference type="STRING" id="7398.A0A1B0A0R6"/>
<evidence type="ECO:0000313" key="9">
    <source>
        <dbReference type="Proteomes" id="UP000092445"/>
    </source>
</evidence>
<keyword evidence="3 6" id="KW-0812">Transmembrane</keyword>
<evidence type="ECO:0000256" key="1">
    <source>
        <dbReference type="ARBA" id="ARBA00004141"/>
    </source>
</evidence>
<feature type="domain" description="Yip1" evidence="7">
    <location>
        <begin position="133"/>
        <end position="279"/>
    </location>
</feature>
<accession>A0A1B0A0R6</accession>
<protein>
    <recommendedName>
        <fullName evidence="6">Protein YIPF</fullName>
    </recommendedName>
</protein>
<comment type="subcellular location">
    <subcellularLocation>
        <location evidence="6">Golgi apparatus membrane</location>
        <topology evidence="6">Multi-pass membrane protein</topology>
    </subcellularLocation>
    <subcellularLocation>
        <location evidence="1">Membrane</location>
        <topology evidence="1">Multi-pass membrane protein</topology>
    </subcellularLocation>
</comment>
<dbReference type="AlphaFoldDB" id="A0A1B0A0R6"/>
<reference evidence="9" key="1">
    <citation type="submission" date="2014-03" db="EMBL/GenBank/DDBJ databases">
        <authorList>
            <person name="Aksoy S."/>
            <person name="Warren W."/>
            <person name="Wilson R.K."/>
        </authorList>
    </citation>
    <scope>NUCLEOTIDE SEQUENCE [LARGE SCALE GENOMIC DNA]</scope>
    <source>
        <strain evidence="9">IAEA</strain>
    </source>
</reference>
<comment type="similarity">
    <text evidence="2 6">Belongs to the YIP1 family.</text>
</comment>
<feature type="transmembrane region" description="Helical" evidence="6">
    <location>
        <begin position="231"/>
        <end position="252"/>
    </location>
</feature>
<dbReference type="Pfam" id="PF04893">
    <property type="entry name" value="Yip1"/>
    <property type="match status" value="1"/>
</dbReference>
<reference evidence="8" key="2">
    <citation type="submission" date="2020-05" db="UniProtKB">
        <authorList>
            <consortium name="EnsemblMetazoa"/>
        </authorList>
    </citation>
    <scope>IDENTIFICATION</scope>
    <source>
        <strain evidence="8">IAEA</strain>
    </source>
</reference>
<feature type="transmembrane region" description="Helical" evidence="6">
    <location>
        <begin position="201"/>
        <end position="225"/>
    </location>
</feature>
<evidence type="ECO:0000256" key="2">
    <source>
        <dbReference type="ARBA" id="ARBA00010596"/>
    </source>
</evidence>
<feature type="transmembrane region" description="Helical" evidence="6">
    <location>
        <begin position="150"/>
        <end position="168"/>
    </location>
</feature>